<gene>
    <name evidence="8" type="primary">MTP</name>
</gene>
<dbReference type="InterPro" id="IPR015819">
    <property type="entry name" value="Lipid_transp_b-sht_shell"/>
</dbReference>
<dbReference type="Gene3D" id="2.30.230.10">
    <property type="entry name" value="Lipovitellin, beta-sheet shell regions, chain A"/>
    <property type="match status" value="1"/>
</dbReference>
<dbReference type="Gene3D" id="1.25.10.20">
    <property type="entry name" value="Vitellinogen, superhelical"/>
    <property type="match status" value="1"/>
</dbReference>
<evidence type="ECO:0000313" key="8">
    <source>
        <dbReference type="EMBL" id="JAC01793.1"/>
    </source>
</evidence>
<keyword evidence="4" id="KW-0256">Endoplasmic reticulum</keyword>
<evidence type="ECO:0000256" key="2">
    <source>
        <dbReference type="ARBA" id="ARBA00022448"/>
    </source>
</evidence>
<reference evidence="8" key="1">
    <citation type="submission" date="2013-07" db="EMBL/GenBank/DDBJ databases">
        <authorList>
            <person name="Geib S."/>
        </authorList>
    </citation>
    <scope>NUCLEOTIDE SEQUENCE</scope>
</reference>
<dbReference type="CTD" id="35362"/>
<evidence type="ECO:0000256" key="3">
    <source>
        <dbReference type="ARBA" id="ARBA00022729"/>
    </source>
</evidence>
<dbReference type="AlphaFoldDB" id="W8BRL5"/>
<dbReference type="PROSITE" id="PS51211">
    <property type="entry name" value="VITELLOGENIN"/>
    <property type="match status" value="1"/>
</dbReference>
<protein>
    <submittedName>
        <fullName evidence="8">Microsomal triglyceride transfer protein large subunit</fullName>
    </submittedName>
</protein>
<dbReference type="InterPro" id="IPR011030">
    <property type="entry name" value="Lipovitellin_superhlx_dom"/>
</dbReference>
<evidence type="ECO:0000259" key="7">
    <source>
        <dbReference type="PROSITE" id="PS51211"/>
    </source>
</evidence>
<organism evidence="8">
    <name type="scientific">Ceratitis capitata</name>
    <name type="common">Mediterranean fruit fly</name>
    <name type="synonym">Tephritis capitata</name>
    <dbReference type="NCBI Taxonomy" id="7213"/>
    <lineage>
        <taxon>Eukaryota</taxon>
        <taxon>Metazoa</taxon>
        <taxon>Ecdysozoa</taxon>
        <taxon>Arthropoda</taxon>
        <taxon>Hexapoda</taxon>
        <taxon>Insecta</taxon>
        <taxon>Pterygota</taxon>
        <taxon>Neoptera</taxon>
        <taxon>Endopterygota</taxon>
        <taxon>Diptera</taxon>
        <taxon>Brachycera</taxon>
        <taxon>Muscomorpha</taxon>
        <taxon>Tephritoidea</taxon>
        <taxon>Tephritidae</taxon>
        <taxon>Ceratitis</taxon>
        <taxon>Ceratitis</taxon>
    </lineage>
</organism>
<dbReference type="InterPro" id="IPR001747">
    <property type="entry name" value="Vitellogenin_N"/>
</dbReference>
<dbReference type="InterPro" id="IPR045811">
    <property type="entry name" value="MTP_lip-bd"/>
</dbReference>
<name>W8BRL5_CERCA</name>
<dbReference type="PANTHER" id="PTHR13024:SF0">
    <property type="entry name" value="MICROSOMAL TRIACYLGLYCEROL TRANSFER PROTEIN"/>
    <property type="match status" value="1"/>
</dbReference>
<evidence type="ECO:0000256" key="1">
    <source>
        <dbReference type="ARBA" id="ARBA00004240"/>
    </source>
</evidence>
<feature type="domain" description="Vitellogenin" evidence="7">
    <location>
        <begin position="32"/>
        <end position="666"/>
    </location>
</feature>
<comment type="caution">
    <text evidence="5">Lacks conserved residue(s) required for the propagation of feature annotation.</text>
</comment>
<dbReference type="KEGG" id="ccat:101449626"/>
<dbReference type="GO" id="GO:0042157">
    <property type="term" value="P:lipoprotein metabolic process"/>
    <property type="evidence" value="ECO:0007669"/>
    <property type="project" value="TreeGrafter"/>
</dbReference>
<dbReference type="Pfam" id="PF19444">
    <property type="entry name" value="MTP_lip_bd"/>
    <property type="match status" value="1"/>
</dbReference>
<dbReference type="InterPro" id="IPR039988">
    <property type="entry name" value="MTTP"/>
</dbReference>
<evidence type="ECO:0000256" key="4">
    <source>
        <dbReference type="ARBA" id="ARBA00022824"/>
    </source>
</evidence>
<dbReference type="GO" id="GO:0005794">
    <property type="term" value="C:Golgi apparatus"/>
    <property type="evidence" value="ECO:0007669"/>
    <property type="project" value="TreeGrafter"/>
</dbReference>
<keyword evidence="3 6" id="KW-0732">Signal</keyword>
<dbReference type="OrthoDB" id="5865932at2759"/>
<dbReference type="GeneID" id="101449626"/>
<comment type="subcellular location">
    <subcellularLocation>
        <location evidence="1">Endoplasmic reticulum</location>
    </subcellularLocation>
</comment>
<dbReference type="PANTHER" id="PTHR13024">
    <property type="entry name" value="MICROSOMAL TRIGLYCERIDE TRANSFER PROTEIN, LARGE SUBUNIT"/>
    <property type="match status" value="1"/>
</dbReference>
<feature type="chain" id="PRO_5004909440" evidence="6">
    <location>
        <begin position="28"/>
        <end position="889"/>
    </location>
</feature>
<sequence>MSCNHLLISHKPALLLLFCILVPSVLSNTAFLIPPKSQHFYELTNVVSMHDLQRSNAEEASYIFRAQLKVNSVWNTEKEQLLEVFITYSKVSAPSKARKSSITAEITKIPDRPFYVSLINGKPNKVIAHTSRDQSLLNLERGFASLLQLEYENGPVTEVDVSGKCNAFYAVKSSTHIEKIKTDCSHWDLKVNYRAEKALSISQVSQEIVEYELSADGGLMQAISSEKHRIALASKPDVGSEVSAKFSLTHLVESSDLVKQLEFATLDEAINSLLEWYRVFDIEADVDGAISEIKDTTLKAEIKRLSPELYSENVGKQALALVIAELLPLARITKQTEFNEIFEANPDSVKPLIDLLAAVQTIEAHNAIIELYKFDVEDDVEFLEQYLQSLAVGTHPDRAIIEDLFMRLQPSADVNANITNDKLRDTVIQTVAALTRQSGFDANDSLLKSIRQFMLDNLSEKCKEIDCKVTYIRALQNLQDVNTLPTLFSSALNGDVSESVAALQALKSFPIASFNEKHRSSFAEIFYQTKRKFDTTARVFALDILLALKPTKDQLNELLNYLNSNDRHFEVKTFVIQKLRMIADHCSRFRALLKSCLAELPEVNNYHVIGQKGLTTVLTRELSKSPAFNESLLSVQEIYQGVLKRGTVELLLGAGQDEFSSFKIGLYTNGLASFVGDSDEESEDEAEDDAPVNAGMEISVQGVLLRPLVFFTGQGELMAHVWSGTASEPTPAYQATVLAEDHEHYVILSSGVTVYFRVIGTRSIDLNGKVEFSLWNRNANTEINQNIGAAIIGNMVAGFTYAKVENKFTVTNEPRLKLQADLDFYSGVKLCMKLQRPDMLLNLSNTKSVYLTPNAYYKHIRTKSTQKLAGRTLALNQKNNEMCNIISGE</sequence>
<accession>W8BRL5</accession>
<dbReference type="GO" id="GO:0005548">
    <property type="term" value="F:phospholipid transporter activity"/>
    <property type="evidence" value="ECO:0007669"/>
    <property type="project" value="InterPro"/>
</dbReference>
<proteinExistence type="evidence at transcript level"/>
<dbReference type="InterPro" id="IPR015816">
    <property type="entry name" value="Vitellinogen_b-sht_N"/>
</dbReference>
<feature type="signal peptide" evidence="6">
    <location>
        <begin position="1"/>
        <end position="27"/>
    </location>
</feature>
<reference evidence="8" key="2">
    <citation type="journal article" date="2014" name="BMC Genomics">
        <title>A genomic perspective to assessing quality of mass-reared SIT flies used in Mediterranean fruit fly (Ceratitis capitata) eradication in California.</title>
        <authorList>
            <person name="Calla B."/>
            <person name="Hall B."/>
            <person name="Hou S."/>
            <person name="Geib S.M."/>
        </authorList>
    </citation>
    <scope>NUCLEOTIDE SEQUENCE</scope>
</reference>
<dbReference type="GO" id="GO:0005783">
    <property type="term" value="C:endoplasmic reticulum"/>
    <property type="evidence" value="ECO:0007669"/>
    <property type="project" value="UniProtKB-SubCell"/>
</dbReference>
<dbReference type="SUPFAM" id="SSF56968">
    <property type="entry name" value="Lipovitellin-phosvitin complex, beta-sheet shell regions"/>
    <property type="match status" value="1"/>
</dbReference>
<evidence type="ECO:0000256" key="5">
    <source>
        <dbReference type="PROSITE-ProRule" id="PRU00557"/>
    </source>
</evidence>
<dbReference type="SMART" id="SM00638">
    <property type="entry name" value="LPD_N"/>
    <property type="match status" value="1"/>
</dbReference>
<dbReference type="GO" id="GO:0008289">
    <property type="term" value="F:lipid binding"/>
    <property type="evidence" value="ECO:0007669"/>
    <property type="project" value="InterPro"/>
</dbReference>
<dbReference type="Pfam" id="PF01347">
    <property type="entry name" value="Vitellogenin_N"/>
    <property type="match status" value="1"/>
</dbReference>
<dbReference type="GO" id="GO:0016323">
    <property type="term" value="C:basolateral plasma membrane"/>
    <property type="evidence" value="ECO:0007669"/>
    <property type="project" value="TreeGrafter"/>
</dbReference>
<dbReference type="EMBL" id="GAMC01004763">
    <property type="protein sequence ID" value="JAC01793.1"/>
    <property type="molecule type" value="mRNA"/>
</dbReference>
<evidence type="ECO:0000256" key="6">
    <source>
        <dbReference type="SAM" id="SignalP"/>
    </source>
</evidence>
<keyword evidence="2" id="KW-0813">Transport</keyword>
<dbReference type="SUPFAM" id="SSF48431">
    <property type="entry name" value="Lipovitellin-phosvitin complex, superhelical domain"/>
    <property type="match status" value="1"/>
</dbReference>